<dbReference type="RefSeq" id="WP_068409782.1">
    <property type="nucleotide sequence ID" value="NZ_LRDB01000001.1"/>
</dbReference>
<dbReference type="Gene3D" id="1.10.10.10">
    <property type="entry name" value="Winged helix-like DNA-binding domain superfamily/Winged helix DNA-binding domain"/>
    <property type="match status" value="1"/>
</dbReference>
<accession>A0A150XX14</accession>
<dbReference type="SUPFAM" id="SSF46785">
    <property type="entry name" value="Winged helix' DNA-binding domain"/>
    <property type="match status" value="1"/>
</dbReference>
<dbReference type="Proteomes" id="UP000075615">
    <property type="component" value="Unassembled WGS sequence"/>
</dbReference>
<keyword evidence="3" id="KW-1185">Reference proteome</keyword>
<evidence type="ECO:0000313" key="2">
    <source>
        <dbReference type="EMBL" id="KYG83236.1"/>
    </source>
</evidence>
<dbReference type="OrthoDB" id="980840at2"/>
<dbReference type="InterPro" id="IPR036390">
    <property type="entry name" value="WH_DNA-bd_sf"/>
</dbReference>
<evidence type="ECO:0000313" key="3">
    <source>
        <dbReference type="Proteomes" id="UP000075615"/>
    </source>
</evidence>
<dbReference type="STRING" id="296218.AWN68_00025"/>
<dbReference type="InterPro" id="IPR005149">
    <property type="entry name" value="Tscrpt_reg_PadR_N"/>
</dbReference>
<protein>
    <recommendedName>
        <fullName evidence="1">Transcription regulator PadR N-terminal domain-containing protein</fullName>
    </recommendedName>
</protein>
<dbReference type="EMBL" id="LRDB01000001">
    <property type="protein sequence ID" value="KYG83236.1"/>
    <property type="molecule type" value="Genomic_DNA"/>
</dbReference>
<reference evidence="2 3" key="1">
    <citation type="submission" date="2016-01" db="EMBL/GenBank/DDBJ databases">
        <title>Genome sequencing of Roseivirga echinicomitans KMM 6058.</title>
        <authorList>
            <person name="Selvaratnam C."/>
            <person name="Thevarajoo S."/>
            <person name="Goh K.M."/>
            <person name="Ee R."/>
            <person name="Chan K.-G."/>
            <person name="Chong C.S."/>
        </authorList>
    </citation>
    <scope>NUCLEOTIDE SEQUENCE [LARGE SCALE GENOMIC DNA]</scope>
    <source>
        <strain evidence="2 3">KMM 6058</strain>
    </source>
</reference>
<comment type="caution">
    <text evidence="2">The sequence shown here is derived from an EMBL/GenBank/DDBJ whole genome shotgun (WGS) entry which is preliminary data.</text>
</comment>
<evidence type="ECO:0000259" key="1">
    <source>
        <dbReference type="Pfam" id="PF03551"/>
    </source>
</evidence>
<proteinExistence type="predicted"/>
<gene>
    <name evidence="2" type="ORF">AWN68_00025</name>
</gene>
<dbReference type="InterPro" id="IPR036388">
    <property type="entry name" value="WH-like_DNA-bd_sf"/>
</dbReference>
<dbReference type="Pfam" id="PF03551">
    <property type="entry name" value="PadR"/>
    <property type="match status" value="1"/>
</dbReference>
<organism evidence="2 3">
    <name type="scientific">Roseivirga echinicomitans</name>
    <dbReference type="NCBI Taxonomy" id="296218"/>
    <lineage>
        <taxon>Bacteria</taxon>
        <taxon>Pseudomonadati</taxon>
        <taxon>Bacteroidota</taxon>
        <taxon>Cytophagia</taxon>
        <taxon>Cytophagales</taxon>
        <taxon>Roseivirgaceae</taxon>
        <taxon>Roseivirga</taxon>
    </lineage>
</organism>
<name>A0A150XX14_9BACT</name>
<dbReference type="AlphaFoldDB" id="A0A150XX14"/>
<feature type="domain" description="Transcription regulator PadR N-terminal" evidence="1">
    <location>
        <begin position="17"/>
        <end position="88"/>
    </location>
</feature>
<sequence>MSEQSLGTLEETALIIVLMKDQSYGVEIVQIYERHMEQSISLPAIHIVLKRLQKKGLVKSSFGESTPERGGKRKRYYQGTPYGYRVIAEIQERRNQMWSLVPKNSFHYGLL</sequence>